<evidence type="ECO:0000313" key="1">
    <source>
        <dbReference type="EMBL" id="KZP06917.1"/>
    </source>
</evidence>
<organism evidence="1 2">
    <name type="scientific">Athelia psychrophila</name>
    <dbReference type="NCBI Taxonomy" id="1759441"/>
    <lineage>
        <taxon>Eukaryota</taxon>
        <taxon>Fungi</taxon>
        <taxon>Dikarya</taxon>
        <taxon>Basidiomycota</taxon>
        <taxon>Agaricomycotina</taxon>
        <taxon>Agaricomycetes</taxon>
        <taxon>Agaricomycetidae</taxon>
        <taxon>Atheliales</taxon>
        <taxon>Atheliaceae</taxon>
        <taxon>Athelia</taxon>
    </lineage>
</organism>
<dbReference type="EMBL" id="KV417768">
    <property type="protein sequence ID" value="KZP06917.1"/>
    <property type="molecule type" value="Genomic_DNA"/>
</dbReference>
<accession>A0A167X7U1</accession>
<protein>
    <submittedName>
        <fullName evidence="1">Uncharacterized protein</fullName>
    </submittedName>
</protein>
<name>A0A167X7U1_9AGAM</name>
<gene>
    <name evidence="1" type="ORF">FIBSPDRAFT_297373</name>
</gene>
<keyword evidence="2" id="KW-1185">Reference proteome</keyword>
<evidence type="ECO:0000313" key="2">
    <source>
        <dbReference type="Proteomes" id="UP000076532"/>
    </source>
</evidence>
<sequence length="430" mass="48012">MQSIGTLDHSRLLPSDCLKISGVRRPTISTANSSFTLPYHAEPNCKRLAFPADSRGFLYLSNAEEPQSAWQMRFRVTNSDSPEGFDSGTDLLLPNQEPWIMALKTLGRKQLAAVWEVLVKDTSLSDALPTFRPRALKQSIQTLVSARLRPSDYLDLAGTIHPHISTQDSRFQLLYAATRGERIPFPPSARGFLYLHAPVEEPKVTWQIRFRVTEHDSPTSFESGSDLLYPNQIPWFIPLVVLKSDRGPLFTLRELLVRDGLDVDRLAERSTYRNGSLSKPLIHSLGQLFHVDFQRYKLDVAFVGFGADSKIERTTGSPLSTKVSSDGNSIRHRPYAGSALCCFEAHSSPDSTYPDTLALRIKKITTPVTIIEPEIAYRIPMPQEGELVMRYTRGGPGSLAKTLVPRPWTLDAPTTAHPVVQAILHGKTVR</sequence>
<proteinExistence type="predicted"/>
<dbReference type="OrthoDB" id="2750929at2759"/>
<dbReference type="Proteomes" id="UP000076532">
    <property type="component" value="Unassembled WGS sequence"/>
</dbReference>
<dbReference type="AlphaFoldDB" id="A0A167X7U1"/>
<reference evidence="1 2" key="1">
    <citation type="journal article" date="2016" name="Mol. Biol. Evol.">
        <title>Comparative Genomics of Early-Diverging Mushroom-Forming Fungi Provides Insights into the Origins of Lignocellulose Decay Capabilities.</title>
        <authorList>
            <person name="Nagy L.G."/>
            <person name="Riley R."/>
            <person name="Tritt A."/>
            <person name="Adam C."/>
            <person name="Daum C."/>
            <person name="Floudas D."/>
            <person name="Sun H."/>
            <person name="Yadav J.S."/>
            <person name="Pangilinan J."/>
            <person name="Larsson K.H."/>
            <person name="Matsuura K."/>
            <person name="Barry K."/>
            <person name="Labutti K."/>
            <person name="Kuo R."/>
            <person name="Ohm R.A."/>
            <person name="Bhattacharya S.S."/>
            <person name="Shirouzu T."/>
            <person name="Yoshinaga Y."/>
            <person name="Martin F.M."/>
            <person name="Grigoriev I.V."/>
            <person name="Hibbett D.S."/>
        </authorList>
    </citation>
    <scope>NUCLEOTIDE SEQUENCE [LARGE SCALE GENOMIC DNA]</scope>
    <source>
        <strain evidence="1 2">CBS 109695</strain>
    </source>
</reference>